<comment type="similarity">
    <text evidence="1">Belongs to the Gfo/Idh/MocA family.</text>
</comment>
<dbReference type="PANTHER" id="PTHR30244:SF34">
    <property type="entry name" value="DTDP-4-AMINO-4,6-DIDEOXYGALACTOSE TRANSAMINASE"/>
    <property type="match status" value="1"/>
</dbReference>
<feature type="domain" description="Gfo/Idh/MocA-like oxidoreductase N-terminal" evidence="3">
    <location>
        <begin position="6"/>
        <end position="113"/>
    </location>
</feature>
<dbReference type="SUPFAM" id="SSF51735">
    <property type="entry name" value="NAD(P)-binding Rossmann-fold domains"/>
    <property type="match status" value="1"/>
</dbReference>
<dbReference type="Proteomes" id="UP000799439">
    <property type="component" value="Unassembled WGS sequence"/>
</dbReference>
<protein>
    <submittedName>
        <fullName evidence="5">PLP-dependent transferase</fullName>
    </submittedName>
</protein>
<feature type="domain" description="GFO/IDH/MocA-like oxidoreductase" evidence="4">
    <location>
        <begin position="139"/>
        <end position="246"/>
    </location>
</feature>
<evidence type="ECO:0000259" key="3">
    <source>
        <dbReference type="Pfam" id="PF01408"/>
    </source>
</evidence>
<evidence type="ECO:0000256" key="2">
    <source>
        <dbReference type="SAM" id="MobiDB-lite"/>
    </source>
</evidence>
<evidence type="ECO:0000259" key="4">
    <source>
        <dbReference type="Pfam" id="PF22725"/>
    </source>
</evidence>
<reference evidence="5" key="1">
    <citation type="journal article" date="2020" name="Stud. Mycol.">
        <title>101 Dothideomycetes genomes: a test case for predicting lifestyles and emergence of pathogens.</title>
        <authorList>
            <person name="Haridas S."/>
            <person name="Albert R."/>
            <person name="Binder M."/>
            <person name="Bloem J."/>
            <person name="Labutti K."/>
            <person name="Salamov A."/>
            <person name="Andreopoulos B."/>
            <person name="Baker S."/>
            <person name="Barry K."/>
            <person name="Bills G."/>
            <person name="Bluhm B."/>
            <person name="Cannon C."/>
            <person name="Castanera R."/>
            <person name="Culley D."/>
            <person name="Daum C."/>
            <person name="Ezra D."/>
            <person name="Gonzalez J."/>
            <person name="Henrissat B."/>
            <person name="Kuo A."/>
            <person name="Liang C."/>
            <person name="Lipzen A."/>
            <person name="Lutzoni F."/>
            <person name="Magnuson J."/>
            <person name="Mondo S."/>
            <person name="Nolan M."/>
            <person name="Ohm R."/>
            <person name="Pangilinan J."/>
            <person name="Park H.-J."/>
            <person name="Ramirez L."/>
            <person name="Alfaro M."/>
            <person name="Sun H."/>
            <person name="Tritt A."/>
            <person name="Yoshinaga Y."/>
            <person name="Zwiers L.-H."/>
            <person name="Turgeon B."/>
            <person name="Goodwin S."/>
            <person name="Spatafora J."/>
            <person name="Crous P."/>
            <person name="Grigoriev I."/>
        </authorList>
    </citation>
    <scope>NUCLEOTIDE SEQUENCE</scope>
    <source>
        <strain evidence="5">CBS 260.36</strain>
    </source>
</reference>
<dbReference type="Pfam" id="PF01041">
    <property type="entry name" value="DegT_DnrJ_EryC1"/>
    <property type="match status" value="1"/>
</dbReference>
<organism evidence="5 6">
    <name type="scientific">Myriangium duriaei CBS 260.36</name>
    <dbReference type="NCBI Taxonomy" id="1168546"/>
    <lineage>
        <taxon>Eukaryota</taxon>
        <taxon>Fungi</taxon>
        <taxon>Dikarya</taxon>
        <taxon>Ascomycota</taxon>
        <taxon>Pezizomycotina</taxon>
        <taxon>Dothideomycetes</taxon>
        <taxon>Dothideomycetidae</taxon>
        <taxon>Myriangiales</taxon>
        <taxon>Myriangiaceae</taxon>
        <taxon>Myriangium</taxon>
    </lineage>
</organism>
<comment type="caution">
    <text evidence="5">The sequence shown here is derived from an EMBL/GenBank/DDBJ whole genome shotgun (WGS) entry which is preliminary data.</text>
</comment>
<dbReference type="InterPro" id="IPR015424">
    <property type="entry name" value="PyrdxlP-dep_Trfase"/>
</dbReference>
<dbReference type="PANTHER" id="PTHR30244">
    <property type="entry name" value="TRANSAMINASE"/>
    <property type="match status" value="1"/>
</dbReference>
<dbReference type="Pfam" id="PF22725">
    <property type="entry name" value="GFO_IDH_MocA_C3"/>
    <property type="match status" value="1"/>
</dbReference>
<dbReference type="Gene3D" id="3.40.640.10">
    <property type="entry name" value="Type I PLP-dependent aspartate aminotransferase-like (Major domain)"/>
    <property type="match status" value="1"/>
</dbReference>
<accession>A0A9P4IUD1</accession>
<feature type="region of interest" description="Disordered" evidence="2">
    <location>
        <begin position="823"/>
        <end position="843"/>
    </location>
</feature>
<dbReference type="GO" id="GO:0008483">
    <property type="term" value="F:transaminase activity"/>
    <property type="evidence" value="ECO:0007669"/>
    <property type="project" value="TreeGrafter"/>
</dbReference>
<evidence type="ECO:0000313" key="5">
    <source>
        <dbReference type="EMBL" id="KAF2148581.1"/>
    </source>
</evidence>
<dbReference type="InterPro" id="IPR000683">
    <property type="entry name" value="Gfo/Idh/MocA-like_OxRdtase_N"/>
</dbReference>
<evidence type="ECO:0000313" key="6">
    <source>
        <dbReference type="Proteomes" id="UP000799439"/>
    </source>
</evidence>
<dbReference type="InterPro" id="IPR055170">
    <property type="entry name" value="GFO_IDH_MocA-like_dom"/>
</dbReference>
<dbReference type="Pfam" id="PF01408">
    <property type="entry name" value="GFO_IDH_MocA"/>
    <property type="match status" value="1"/>
</dbReference>
<dbReference type="Gene3D" id="3.90.1150.10">
    <property type="entry name" value="Aspartate Aminotransferase, domain 1"/>
    <property type="match status" value="1"/>
</dbReference>
<dbReference type="InterPro" id="IPR036291">
    <property type="entry name" value="NAD(P)-bd_dom_sf"/>
</dbReference>
<gene>
    <name evidence="5" type="ORF">K461DRAFT_262764</name>
</gene>
<dbReference type="Gene3D" id="3.30.360.10">
    <property type="entry name" value="Dihydrodipicolinate Reductase, domain 2"/>
    <property type="match status" value="1"/>
</dbReference>
<keyword evidence="6" id="KW-1185">Reference proteome</keyword>
<dbReference type="GO" id="GO:0000271">
    <property type="term" value="P:polysaccharide biosynthetic process"/>
    <property type="evidence" value="ECO:0007669"/>
    <property type="project" value="TreeGrafter"/>
</dbReference>
<evidence type="ECO:0000256" key="1">
    <source>
        <dbReference type="ARBA" id="ARBA00010928"/>
    </source>
</evidence>
<dbReference type="OrthoDB" id="3932834at2759"/>
<dbReference type="EMBL" id="ML996093">
    <property type="protein sequence ID" value="KAF2148581.1"/>
    <property type="molecule type" value="Genomic_DNA"/>
</dbReference>
<dbReference type="SUPFAM" id="SSF53383">
    <property type="entry name" value="PLP-dependent transferases"/>
    <property type="match status" value="1"/>
</dbReference>
<dbReference type="InterPro" id="IPR015422">
    <property type="entry name" value="PyrdxlP-dep_Trfase_small"/>
</dbReference>
<keyword evidence="5" id="KW-0808">Transferase</keyword>
<dbReference type="SUPFAM" id="SSF55347">
    <property type="entry name" value="Glyceraldehyde-3-phosphate dehydrogenase-like, C-terminal domain"/>
    <property type="match status" value="1"/>
</dbReference>
<dbReference type="InterPro" id="IPR000653">
    <property type="entry name" value="DegT/StrS_aminotransferase"/>
</dbReference>
<dbReference type="Gene3D" id="3.40.50.720">
    <property type="entry name" value="NAD(P)-binding Rossmann-like Domain"/>
    <property type="match status" value="1"/>
</dbReference>
<dbReference type="GO" id="GO:0000166">
    <property type="term" value="F:nucleotide binding"/>
    <property type="evidence" value="ECO:0007669"/>
    <property type="project" value="InterPro"/>
</dbReference>
<proteinExistence type="inferred from homology"/>
<dbReference type="InterPro" id="IPR015421">
    <property type="entry name" value="PyrdxlP-dep_Trfase_major"/>
</dbReference>
<dbReference type="AlphaFoldDB" id="A0A9P4IUD1"/>
<name>A0A9P4IUD1_9PEZI</name>
<dbReference type="GO" id="GO:0030170">
    <property type="term" value="F:pyridoxal phosphate binding"/>
    <property type="evidence" value="ECO:0007669"/>
    <property type="project" value="TreeGrafter"/>
</dbReference>
<sequence>MSEIYHVALIGIGHRGYKTHFLSLHTSESEAIVAVCDANRKTLDQFSAKYPDIPAYESIEDLLAHHKPDFALVCLPHTVYGSCIDALSVAGVPVLKEKPAADNLQEFDALTRLPIPIGVMFQKRFEPRYHQLKSLLPFLGRIVSFRAVLARNIENLASSWRASGVGVAEDLGVHMIDMITWLFGKPSALNALKIDGVRQFQKYSGDDIADISFKWNDRHLIGNVHLSRVAHADSEVITITGTTGTAILNDRKVSLIDSSGTQIVSVEDTSSKQMVVRRMVREFGDSLHDSKSKYQSSLESHRSTVQVFEAAKLSFQSEKGEYIPIRPNSGEDCPWPVITPEIETALIDQAHSSLSIYNRSNVYETFEDKWCKLHRLKHALVCSSGTVAILHMFEALNLQPGDEILCPVYTFFATATPMLQYGAVPVFCDSLEDGNIDPEEILKRSTKKTRAVIVTHMWGLPCRMTEIIRNAKSVGIKTLEDCSHAHTAIVEGNMVGTQSDMAAWSLQAKKNVTGGQAGVFATNNTDYYAHAITHGHFNKRAKQEVPEDHPLRKFWLTGLGLNLRAHPLAIAMANVQLSNHQVTQDWREHWARRIHHHLKTISFLRMPEVANADTDRHAWYAFVMQFDESRAPPGLTREKFVSLLTDRGLSEVDVPRSTGLLHDLPLFTETAEAFPRFGNPGPWKAPQRKEEFPKALAFYNGAIKLPMWYDAHDGPMVDKYITGFLDVAHEQLNPSSPIVKVMDHQLPSPVKKRDSVTSGTLLNEFSKLTVTNAVANRTVKGVERGTGTNDQVLDGSNTIRRFIKGKTSKEVLNGVPNGADTNSIGVNGNNGNNSNGIATNGVH</sequence>